<accession>Q7UIE7</accession>
<dbReference type="KEGG" id="rba:RB12581"/>
<dbReference type="AlphaFoldDB" id="Q7UIE7"/>
<evidence type="ECO:0000313" key="2">
    <source>
        <dbReference type="Proteomes" id="UP000001025"/>
    </source>
</evidence>
<keyword evidence="2" id="KW-1185">Reference proteome</keyword>
<reference evidence="1 2" key="1">
    <citation type="journal article" date="2003" name="Proc. Natl. Acad. Sci. U.S.A.">
        <title>Complete genome sequence of the marine planctomycete Pirellula sp. strain 1.</title>
        <authorList>
            <person name="Gloeckner F.O."/>
            <person name="Kube M."/>
            <person name="Bauer M."/>
            <person name="Teeling H."/>
            <person name="Lombardot T."/>
            <person name="Ludwig W."/>
            <person name="Gade D."/>
            <person name="Beck A."/>
            <person name="Borzym K."/>
            <person name="Heitmann K."/>
            <person name="Rabus R."/>
            <person name="Schlesner H."/>
            <person name="Amann R."/>
            <person name="Reinhardt R."/>
        </authorList>
    </citation>
    <scope>NUCLEOTIDE SEQUENCE [LARGE SCALE GENOMIC DNA]</scope>
    <source>
        <strain evidence="2">DSM 10527 / NCIMB 13988 / SH1</strain>
    </source>
</reference>
<proteinExistence type="predicted"/>
<organism evidence="1 2">
    <name type="scientific">Rhodopirellula baltica (strain DSM 10527 / NCIMB 13988 / SH1)</name>
    <dbReference type="NCBI Taxonomy" id="243090"/>
    <lineage>
        <taxon>Bacteria</taxon>
        <taxon>Pseudomonadati</taxon>
        <taxon>Planctomycetota</taxon>
        <taxon>Planctomycetia</taxon>
        <taxon>Pirellulales</taxon>
        <taxon>Pirellulaceae</taxon>
        <taxon>Rhodopirellula</taxon>
    </lineage>
</organism>
<dbReference type="Proteomes" id="UP000001025">
    <property type="component" value="Chromosome"/>
</dbReference>
<dbReference type="EnsemblBacteria" id="CAD77667">
    <property type="protein sequence ID" value="CAD77667"/>
    <property type="gene ID" value="RB12581"/>
</dbReference>
<dbReference type="HOGENOM" id="CLU_1538864_0_0_0"/>
<dbReference type="InParanoid" id="Q7UIE7"/>
<dbReference type="EMBL" id="BX294155">
    <property type="protein sequence ID" value="CAD77667.1"/>
    <property type="molecule type" value="Genomic_DNA"/>
</dbReference>
<protein>
    <submittedName>
        <fullName evidence="1">Uncharacterized protein</fullName>
    </submittedName>
</protein>
<name>Q7UIE7_RHOBA</name>
<dbReference type="STRING" id="243090.RB12581"/>
<sequence>MSYSLFQLLGGLLRSIQITSQPASDWVIKAASINEGVLCFRSKVAESVERPVFPKTTVTRCSPASEIASTRLEFWILDEQNADDLQTSLTLLLSTYPSRQNRDEATEIFGVKGQTECDLNGLDASSLPTAQSLDARNRSPNPLLKTSWRMKANSRSRITWTPKTKIRDGWRNSI</sequence>
<evidence type="ECO:0000313" key="1">
    <source>
        <dbReference type="EMBL" id="CAD77667.1"/>
    </source>
</evidence>
<gene>
    <name evidence="1" type="ordered locus">RB12581</name>
</gene>